<dbReference type="Gene3D" id="3.10.20.90">
    <property type="entry name" value="Phosphatidylinositol 3-kinase Catalytic Subunit, Chain A, domain 1"/>
    <property type="match status" value="1"/>
</dbReference>
<dbReference type="InterPro" id="IPR019956">
    <property type="entry name" value="Ubiquitin_dom"/>
</dbReference>
<keyword evidence="5" id="KW-1185">Reference proteome</keyword>
<dbReference type="STRING" id="81972.D7KLD1"/>
<dbReference type="InterPro" id="IPR000626">
    <property type="entry name" value="Ubiquitin-like_dom"/>
</dbReference>
<organism evidence="5">
    <name type="scientific">Arabidopsis lyrata subsp. lyrata</name>
    <name type="common">Lyre-leaved rock-cress</name>
    <dbReference type="NCBI Taxonomy" id="81972"/>
    <lineage>
        <taxon>Eukaryota</taxon>
        <taxon>Viridiplantae</taxon>
        <taxon>Streptophyta</taxon>
        <taxon>Embryophyta</taxon>
        <taxon>Tracheophyta</taxon>
        <taxon>Spermatophyta</taxon>
        <taxon>Magnoliopsida</taxon>
        <taxon>eudicotyledons</taxon>
        <taxon>Gunneridae</taxon>
        <taxon>Pentapetalae</taxon>
        <taxon>rosids</taxon>
        <taxon>malvids</taxon>
        <taxon>Brassicales</taxon>
        <taxon>Brassicaceae</taxon>
        <taxon>Camelineae</taxon>
        <taxon>Arabidopsis</taxon>
    </lineage>
</organism>
<evidence type="ECO:0000313" key="5">
    <source>
        <dbReference type="Proteomes" id="UP000008694"/>
    </source>
</evidence>
<name>D7KLD1_ARALL</name>
<dbReference type="PROSITE" id="PS50053">
    <property type="entry name" value="UBIQUITIN_2"/>
    <property type="match status" value="1"/>
</dbReference>
<dbReference type="PRINTS" id="PR00348">
    <property type="entry name" value="UBIQUITIN"/>
</dbReference>
<dbReference type="EMBL" id="GL348713">
    <property type="protein sequence ID" value="EFH70729.1"/>
    <property type="molecule type" value="Genomic_DNA"/>
</dbReference>
<dbReference type="eggNOG" id="KOG0001">
    <property type="taxonomic scope" value="Eukaryota"/>
</dbReference>
<evidence type="ECO:0000256" key="2">
    <source>
        <dbReference type="SAM" id="MobiDB-lite"/>
    </source>
</evidence>
<dbReference type="InterPro" id="IPR029071">
    <property type="entry name" value="Ubiquitin-like_domsf"/>
</dbReference>
<dbReference type="InterPro" id="IPR050158">
    <property type="entry name" value="Ubiquitin_ubiquitin-like"/>
</dbReference>
<sequence>MRQGQLEGRFKDEEDEEPESTPLSFEYVASWDKVKDGPKKRELEITLKKMEAKQAELCMIRIEFVADAANVMFKQDNTSSSEVKVFDTIKSIKEKIQEKEDFLFADQRLIYPGKQLEDDRTISDCHIQDGSTLILFVRDGRYDLAQGNVTSGVN</sequence>
<feature type="domain" description="Ubiquitin-like" evidence="3">
    <location>
        <begin position="43"/>
        <end position="138"/>
    </location>
</feature>
<dbReference type="SMART" id="SM00213">
    <property type="entry name" value="UBQ"/>
    <property type="match status" value="1"/>
</dbReference>
<dbReference type="AlphaFoldDB" id="D7KLD1"/>
<evidence type="ECO:0000259" key="3">
    <source>
        <dbReference type="PROSITE" id="PS50053"/>
    </source>
</evidence>
<dbReference type="Gramene" id="Al_scaffold_0001_4839">
    <property type="protein sequence ID" value="Al_scaffold_0001_4839"/>
    <property type="gene ID" value="Al_scaffold_0001_4839"/>
</dbReference>
<proteinExistence type="predicted"/>
<dbReference type="HOGENOM" id="CLU_1706666_0_0_1"/>
<dbReference type="SUPFAM" id="SSF54236">
    <property type="entry name" value="Ubiquitin-like"/>
    <property type="match status" value="1"/>
</dbReference>
<gene>
    <name evidence="4" type="ORF">ARALYDRAFT_682516</name>
</gene>
<dbReference type="Pfam" id="PF00240">
    <property type="entry name" value="ubiquitin"/>
    <property type="match status" value="1"/>
</dbReference>
<dbReference type="CDD" id="cd17039">
    <property type="entry name" value="Ubl_ubiquitin_like"/>
    <property type="match status" value="1"/>
</dbReference>
<evidence type="ECO:0000256" key="1">
    <source>
        <dbReference type="ARBA" id="ARBA00022499"/>
    </source>
</evidence>
<keyword evidence="1" id="KW-1017">Isopeptide bond</keyword>
<accession>D7KLD1</accession>
<reference evidence="5" key="1">
    <citation type="journal article" date="2011" name="Nat. Genet.">
        <title>The Arabidopsis lyrata genome sequence and the basis of rapid genome size change.</title>
        <authorList>
            <person name="Hu T.T."/>
            <person name="Pattyn P."/>
            <person name="Bakker E.G."/>
            <person name="Cao J."/>
            <person name="Cheng J.-F."/>
            <person name="Clark R.M."/>
            <person name="Fahlgren N."/>
            <person name="Fawcett J.A."/>
            <person name="Grimwood J."/>
            <person name="Gundlach H."/>
            <person name="Haberer G."/>
            <person name="Hollister J.D."/>
            <person name="Ossowski S."/>
            <person name="Ottilar R.P."/>
            <person name="Salamov A.A."/>
            <person name="Schneeberger K."/>
            <person name="Spannagl M."/>
            <person name="Wang X."/>
            <person name="Yang L."/>
            <person name="Nasrallah M.E."/>
            <person name="Bergelson J."/>
            <person name="Carrington J.C."/>
            <person name="Gaut B.S."/>
            <person name="Schmutz J."/>
            <person name="Mayer K.F.X."/>
            <person name="Van de Peer Y."/>
            <person name="Grigoriev I.V."/>
            <person name="Nordborg M."/>
            <person name="Weigel D."/>
            <person name="Guo Y.-L."/>
        </authorList>
    </citation>
    <scope>NUCLEOTIDE SEQUENCE [LARGE SCALE GENOMIC DNA]</scope>
    <source>
        <strain evidence="5">cv. MN47</strain>
    </source>
</reference>
<dbReference type="PANTHER" id="PTHR10666">
    <property type="entry name" value="UBIQUITIN"/>
    <property type="match status" value="1"/>
</dbReference>
<evidence type="ECO:0000313" key="4">
    <source>
        <dbReference type="EMBL" id="EFH70729.1"/>
    </source>
</evidence>
<feature type="region of interest" description="Disordered" evidence="2">
    <location>
        <begin position="1"/>
        <end position="22"/>
    </location>
</feature>
<protein>
    <submittedName>
        <fullName evidence="4">Predicted protein</fullName>
    </submittedName>
</protein>
<dbReference type="GO" id="GO:0003729">
    <property type="term" value="F:mRNA binding"/>
    <property type="evidence" value="ECO:0007669"/>
    <property type="project" value="UniProtKB-ARBA"/>
</dbReference>
<dbReference type="Proteomes" id="UP000008694">
    <property type="component" value="Unassembled WGS sequence"/>
</dbReference>